<accession>X1C4H3</accession>
<dbReference type="SUPFAM" id="SSF50939">
    <property type="entry name" value="Sialidases"/>
    <property type="match status" value="1"/>
</dbReference>
<evidence type="ECO:0008006" key="2">
    <source>
        <dbReference type="Google" id="ProtNLM"/>
    </source>
</evidence>
<organism evidence="1">
    <name type="scientific">marine sediment metagenome</name>
    <dbReference type="NCBI Taxonomy" id="412755"/>
    <lineage>
        <taxon>unclassified sequences</taxon>
        <taxon>metagenomes</taxon>
        <taxon>ecological metagenomes</taxon>
    </lineage>
</organism>
<proteinExistence type="predicted"/>
<dbReference type="Gene3D" id="2.115.10.20">
    <property type="entry name" value="Glycosyl hydrolase domain, family 43"/>
    <property type="match status" value="1"/>
</dbReference>
<dbReference type="EMBL" id="BART01023299">
    <property type="protein sequence ID" value="GAG91303.1"/>
    <property type="molecule type" value="Genomic_DNA"/>
</dbReference>
<dbReference type="AlphaFoldDB" id="X1C4H3"/>
<feature type="non-terminal residue" evidence="1">
    <location>
        <position position="287"/>
    </location>
</feature>
<feature type="non-terminal residue" evidence="1">
    <location>
        <position position="1"/>
    </location>
</feature>
<name>X1C4H3_9ZZZZ</name>
<sequence>PIIWISSDGINWERIWEGNRGNMKKIISLGYDDNNNYRGLIAVGGTTPGRNGRPIIWESENGENWVEQVQLSSHGVINDIIYIGSDDIFLAVGNHEEAATVWTSNDGINWNEIEDDPRNLGVRSSENRANQYMMNAVAKNSDGYVAVGVNFYGWGVYEHIPTFWYSDDGLQWTRTEDNSELQPWGRIWLTSVNPPSSNYSTSEMIAIGVADLREGDKIMVYKSSDRQNWDLLNQDEDLNKGIGASMNAFRLWSGPSIGVGSLGKNACIWTFSPHEYDWSISNILELG</sequence>
<gene>
    <name evidence="1" type="ORF">S01H4_42434</name>
</gene>
<dbReference type="InterPro" id="IPR036278">
    <property type="entry name" value="Sialidase_sf"/>
</dbReference>
<evidence type="ECO:0000313" key="1">
    <source>
        <dbReference type="EMBL" id="GAG91303.1"/>
    </source>
</evidence>
<reference evidence="1" key="1">
    <citation type="journal article" date="2014" name="Front. Microbiol.">
        <title>High frequency of phylogenetically diverse reductive dehalogenase-homologous genes in deep subseafloor sedimentary metagenomes.</title>
        <authorList>
            <person name="Kawai M."/>
            <person name="Futagami T."/>
            <person name="Toyoda A."/>
            <person name="Takaki Y."/>
            <person name="Nishi S."/>
            <person name="Hori S."/>
            <person name="Arai W."/>
            <person name="Tsubouchi T."/>
            <person name="Morono Y."/>
            <person name="Uchiyama I."/>
            <person name="Ito T."/>
            <person name="Fujiyama A."/>
            <person name="Inagaki F."/>
            <person name="Takami H."/>
        </authorList>
    </citation>
    <scope>NUCLEOTIDE SEQUENCE</scope>
    <source>
        <strain evidence="1">Expedition CK06-06</strain>
    </source>
</reference>
<dbReference type="InterPro" id="IPR023296">
    <property type="entry name" value="Glyco_hydro_beta-prop_sf"/>
</dbReference>
<comment type="caution">
    <text evidence="1">The sequence shown here is derived from an EMBL/GenBank/DDBJ whole genome shotgun (WGS) entry which is preliminary data.</text>
</comment>
<protein>
    <recommendedName>
        <fullName evidence="2">Sortilin N-terminal domain-containing protein</fullName>
    </recommendedName>
</protein>